<keyword evidence="3" id="KW-1185">Reference proteome</keyword>
<dbReference type="STRING" id="673521.SAMN05660991_02406"/>
<protein>
    <submittedName>
        <fullName evidence="2">Uncharacterized protein</fullName>
    </submittedName>
</protein>
<proteinExistence type="predicted"/>
<evidence type="ECO:0000313" key="3">
    <source>
        <dbReference type="Proteomes" id="UP000198960"/>
    </source>
</evidence>
<reference evidence="3" key="1">
    <citation type="submission" date="2016-10" db="EMBL/GenBank/DDBJ databases">
        <authorList>
            <person name="Varghese N."/>
            <person name="Submissions S."/>
        </authorList>
    </citation>
    <scope>NUCLEOTIDE SEQUENCE [LARGE SCALE GENOMIC DNA]</scope>
    <source>
        <strain evidence="3">DSM 45413</strain>
    </source>
</reference>
<dbReference type="Proteomes" id="UP000198960">
    <property type="component" value="Unassembled WGS sequence"/>
</dbReference>
<dbReference type="AlphaFoldDB" id="A0A1H8TMY0"/>
<evidence type="ECO:0000313" key="2">
    <source>
        <dbReference type="EMBL" id="SEO92217.1"/>
    </source>
</evidence>
<gene>
    <name evidence="2" type="ORF">SAMN05660991_02406</name>
</gene>
<sequence length="299" mass="32192">MRFATVIRGRVAAVVRIRAHRNPLAAAVGCVHTRPVPDADDFRALARSSPWRFTTVRFTSRRGPSGDAVRAWLRRPDALRVETIDGALLGVVHGRSHTTSVVLGAGPGDPPPEAPPPVLRVDGLVAVRPWDADRADDPMWQDYRWVAMLDPVELADGQARDGDTGEPAGPPLTIGTVREVDHGGRPAWEAVVATTDTYDPCCSCCPLLHDAGIDRLEWDDAGERFAGSRYPSATRVRLDVGTGVCVLTEALDGTWAGDGHEVLIEAVDEPMDDDLFVEPPRAPSAPRWGYSPAPGPGRA</sequence>
<accession>A0A1H8TMY0</accession>
<evidence type="ECO:0000256" key="1">
    <source>
        <dbReference type="SAM" id="MobiDB-lite"/>
    </source>
</evidence>
<dbReference type="EMBL" id="FOEE01000006">
    <property type="protein sequence ID" value="SEO92217.1"/>
    <property type="molecule type" value="Genomic_DNA"/>
</dbReference>
<name>A0A1H8TMY0_9ACTN</name>
<feature type="region of interest" description="Disordered" evidence="1">
    <location>
        <begin position="278"/>
        <end position="299"/>
    </location>
</feature>
<organism evidence="2 3">
    <name type="scientific">Trujillonella endophytica</name>
    <dbReference type="NCBI Taxonomy" id="673521"/>
    <lineage>
        <taxon>Bacteria</taxon>
        <taxon>Bacillati</taxon>
        <taxon>Actinomycetota</taxon>
        <taxon>Actinomycetes</taxon>
        <taxon>Geodermatophilales</taxon>
        <taxon>Geodermatophilaceae</taxon>
        <taxon>Trujillonella</taxon>
    </lineage>
</organism>